<feature type="compositionally biased region" description="Low complexity" evidence="1">
    <location>
        <begin position="788"/>
        <end position="803"/>
    </location>
</feature>
<organism evidence="2 3">
    <name type="scientific">Tilletia horrida</name>
    <dbReference type="NCBI Taxonomy" id="155126"/>
    <lineage>
        <taxon>Eukaryota</taxon>
        <taxon>Fungi</taxon>
        <taxon>Dikarya</taxon>
        <taxon>Basidiomycota</taxon>
        <taxon>Ustilaginomycotina</taxon>
        <taxon>Exobasidiomycetes</taxon>
        <taxon>Tilletiales</taxon>
        <taxon>Tilletiaceae</taxon>
        <taxon>Tilletia</taxon>
    </lineage>
</organism>
<feature type="compositionally biased region" description="Low complexity" evidence="1">
    <location>
        <begin position="991"/>
        <end position="1005"/>
    </location>
</feature>
<dbReference type="GO" id="GO:0005096">
    <property type="term" value="F:GTPase activator activity"/>
    <property type="evidence" value="ECO:0007669"/>
    <property type="project" value="InterPro"/>
</dbReference>
<feature type="compositionally biased region" description="Low complexity" evidence="1">
    <location>
        <begin position="596"/>
        <end position="607"/>
    </location>
</feature>
<feature type="region of interest" description="Disordered" evidence="1">
    <location>
        <begin position="575"/>
        <end position="622"/>
    </location>
</feature>
<feature type="region of interest" description="Disordered" evidence="1">
    <location>
        <begin position="373"/>
        <end position="520"/>
    </location>
</feature>
<comment type="caution">
    <text evidence="2">The sequence shown here is derived from an EMBL/GenBank/DDBJ whole genome shotgun (WGS) entry which is preliminary data.</text>
</comment>
<feature type="region of interest" description="Disordered" evidence="1">
    <location>
        <begin position="1"/>
        <end position="156"/>
    </location>
</feature>
<feature type="region of interest" description="Disordered" evidence="1">
    <location>
        <begin position="784"/>
        <end position="837"/>
    </location>
</feature>
<dbReference type="Proteomes" id="UP001176521">
    <property type="component" value="Unassembled WGS sequence"/>
</dbReference>
<feature type="compositionally biased region" description="Acidic residues" evidence="1">
    <location>
        <begin position="251"/>
        <end position="265"/>
    </location>
</feature>
<feature type="compositionally biased region" description="Polar residues" evidence="1">
    <location>
        <begin position="394"/>
        <end position="447"/>
    </location>
</feature>
<feature type="compositionally biased region" description="Low complexity" evidence="1">
    <location>
        <begin position="87"/>
        <end position="107"/>
    </location>
</feature>
<feature type="region of interest" description="Disordered" evidence="1">
    <location>
        <begin position="983"/>
        <end position="1083"/>
    </location>
</feature>
<feature type="compositionally biased region" description="Acidic residues" evidence="1">
    <location>
        <begin position="16"/>
        <end position="32"/>
    </location>
</feature>
<gene>
    <name evidence="2" type="ORF">OC842_000139</name>
</gene>
<feature type="compositionally biased region" description="Low complexity" evidence="1">
    <location>
        <begin position="1197"/>
        <end position="1211"/>
    </location>
</feature>
<dbReference type="AlphaFoldDB" id="A0AAN6JNF3"/>
<feature type="compositionally biased region" description="Gly residues" evidence="1">
    <location>
        <begin position="376"/>
        <end position="386"/>
    </location>
</feature>
<dbReference type="GO" id="GO:0044732">
    <property type="term" value="C:mitotic spindle pole body"/>
    <property type="evidence" value="ECO:0007669"/>
    <property type="project" value="TreeGrafter"/>
</dbReference>
<keyword evidence="3" id="KW-1185">Reference proteome</keyword>
<dbReference type="GO" id="GO:0001100">
    <property type="term" value="P:negative regulation of exit from mitosis"/>
    <property type="evidence" value="ECO:0007669"/>
    <property type="project" value="InterPro"/>
</dbReference>
<dbReference type="EMBL" id="JAPDMQ010000003">
    <property type="protein sequence ID" value="KAK0541180.1"/>
    <property type="molecule type" value="Genomic_DNA"/>
</dbReference>
<feature type="compositionally biased region" description="Gly residues" evidence="1">
    <location>
        <begin position="1014"/>
        <end position="1025"/>
    </location>
</feature>
<reference evidence="2" key="1">
    <citation type="journal article" date="2023" name="PhytoFront">
        <title>Draft Genome Resources of Seven Strains of Tilletia horrida, Causal Agent of Kernel Smut of Rice.</title>
        <authorList>
            <person name="Khanal S."/>
            <person name="Antony Babu S."/>
            <person name="Zhou X.G."/>
        </authorList>
    </citation>
    <scope>NUCLEOTIDE SEQUENCE</scope>
    <source>
        <strain evidence="2">TX3</strain>
    </source>
</reference>
<feature type="compositionally biased region" description="Basic residues" evidence="1">
    <location>
        <begin position="810"/>
        <end position="826"/>
    </location>
</feature>
<feature type="region of interest" description="Disordered" evidence="1">
    <location>
        <begin position="656"/>
        <end position="676"/>
    </location>
</feature>
<feature type="compositionally biased region" description="Polar residues" evidence="1">
    <location>
        <begin position="1065"/>
        <end position="1081"/>
    </location>
</feature>
<dbReference type="InterPro" id="IPR034586">
    <property type="entry name" value="Bfa1/Byr4"/>
</dbReference>
<feature type="compositionally biased region" description="Low complexity" evidence="1">
    <location>
        <begin position="38"/>
        <end position="48"/>
    </location>
</feature>
<protein>
    <submittedName>
        <fullName evidence="2">Uncharacterized protein</fullName>
    </submittedName>
</protein>
<feature type="compositionally biased region" description="Polar residues" evidence="1">
    <location>
        <begin position="497"/>
        <end position="519"/>
    </location>
</feature>
<feature type="region of interest" description="Disordered" evidence="1">
    <location>
        <begin position="1193"/>
        <end position="1217"/>
    </location>
</feature>
<feature type="compositionally biased region" description="Polar residues" evidence="1">
    <location>
        <begin position="734"/>
        <end position="746"/>
    </location>
</feature>
<evidence type="ECO:0000256" key="1">
    <source>
        <dbReference type="SAM" id="MobiDB-lite"/>
    </source>
</evidence>
<feature type="compositionally biased region" description="Basic and acidic residues" evidence="1">
    <location>
        <begin position="128"/>
        <end position="138"/>
    </location>
</feature>
<proteinExistence type="predicted"/>
<evidence type="ECO:0000313" key="3">
    <source>
        <dbReference type="Proteomes" id="UP001176521"/>
    </source>
</evidence>
<feature type="region of interest" description="Disordered" evidence="1">
    <location>
        <begin position="222"/>
        <end position="265"/>
    </location>
</feature>
<accession>A0AAN6JNF3</accession>
<evidence type="ECO:0000313" key="2">
    <source>
        <dbReference type="EMBL" id="KAK0541180.1"/>
    </source>
</evidence>
<name>A0AAN6JNF3_9BASI</name>
<dbReference type="PANTHER" id="PTHR35140:SF1">
    <property type="entry name" value="MITOTIC CHECK POINT PROTEIN BFA1"/>
    <property type="match status" value="1"/>
</dbReference>
<dbReference type="GO" id="GO:1990334">
    <property type="term" value="C:Bfa1-Bub2 complex"/>
    <property type="evidence" value="ECO:0007669"/>
    <property type="project" value="InterPro"/>
</dbReference>
<dbReference type="PANTHER" id="PTHR35140">
    <property type="entry name" value="MITOTIC CHECK POINT PROTEIN BFA1"/>
    <property type="match status" value="1"/>
</dbReference>
<feature type="region of interest" description="Disordered" evidence="1">
    <location>
        <begin position="691"/>
        <end position="752"/>
    </location>
</feature>
<sequence length="1236" mass="127393">MVVPPALPTAVNPATEDWDNDDDFDFGADGDEAGGGLLSSSSGNNTNNPLALRRPASFTSDVDVYDDNGEPLGVYSGSSGSGDHRGPASISGSASSRTSRSGMSSSAHTYRSTDLTDPEGSPRNSFHSHGDSTKHGKTDGSGLSPQRAYDLGRPLSTSPTAIATAFSFNRQNSPHRQGPSITNDASSELELDFELGDGVQQLHLAPSTLRKRPSAEVWDADAAGADNKSGSDIVLPARSSPSPSHRSLGDSDNDGALGDDESEAAEPIEDGLDLPESIFGKADGGLGAVASASTDDPSAKLRAMLDARLRGQHSSAASTPSRIGKGPSMMDRLAGGVLDFDADTDVVTGLIITDDLDLSPSRLAAKSLSFKTRRSLGGGSGSGGFGMTPAHTIPRSQQQAPSTDRQRPSGSNVRTWTSSPSTAQLPTLILTNSSPAHNDRSNPSQRSPPRAMSSYSHAPGAGPRANPVNTISRADPFRSVSPSLLGPGGSSAAGSGRNQALLSPDSSFPHSLAQQQQRKSLIRKRSMPLLNDQSASPSNTSTSAALSAVHDSITANTSALARLMASTAASRAREAETAARLAARTSPESEMQGERGSPVYSSSGSSPTAIRMPPSRPSTPVNGAVRYNVSLTASRFRRVAAGAAAGAASVAAAGLGEREGTPSGTASPRPGSAGGRLSMYSAITASAAAAKDAARVMRRPTRPRNYGTGNELDAFDDLPTNQEAESRFRRTPLRQASNANQMTSGDETLKVRPRDLPNLLNSMKDGTATLKGNAHNIYGAQNAMAGPSTQRSASRAGSTTSGTGAAGGATRKRSQRGGSAKSKKPTLIRNLGGNANHRSRVVGDMRWNPAMQRWEGNESALRAFDNVVNSSSRPALISPLTTSSVSSLVSTSSSLLSPTAAMTSNPLGGRAVGGAGKGQQSLIATPRLKHTSSSPAGICSSFVEPQGSVQGTRIVGDMMFDPVRMCWFSMAGTEEPDVFAELGEDDDEDGLSSSCERGVGAVSSSSRRRNSGLTTGGGWSSGWGGMESRAGRSSTAPTTDEEDEVSKSVGGGSDFGALHMPPGSPSATSGFMDSSAASSGLLQPDKSGSALLAVGGGAAQYNNQQQQQQQLTLTARRIKSADLLRSTASGSLVLAPLSPSELTASVSASASAAAASTSSPLLGSADMGMDDEELRQLCVEAETRHRKEVRGFLPKGATSSSSASALADVAALGERRDSNSRSHLYLLQRLAREAGR</sequence>